<evidence type="ECO:0000256" key="1">
    <source>
        <dbReference type="ARBA" id="ARBA00004141"/>
    </source>
</evidence>
<evidence type="ECO:0000256" key="7">
    <source>
        <dbReference type="ARBA" id="ARBA00023098"/>
    </source>
</evidence>
<evidence type="ECO:0000256" key="6">
    <source>
        <dbReference type="ARBA" id="ARBA00022989"/>
    </source>
</evidence>
<dbReference type="GO" id="GO:0008654">
    <property type="term" value="P:phospholipid biosynthetic process"/>
    <property type="evidence" value="ECO:0007669"/>
    <property type="project" value="UniProtKB-KW"/>
</dbReference>
<evidence type="ECO:0000256" key="5">
    <source>
        <dbReference type="ARBA" id="ARBA00022692"/>
    </source>
</evidence>
<dbReference type="OrthoDB" id="9777147at2"/>
<evidence type="ECO:0000256" key="10">
    <source>
        <dbReference type="ARBA" id="ARBA00023264"/>
    </source>
</evidence>
<dbReference type="InterPro" id="IPR048254">
    <property type="entry name" value="CDP_ALCOHOL_P_TRANSF_CS"/>
</dbReference>
<keyword evidence="7" id="KW-0443">Lipid metabolism</keyword>
<evidence type="ECO:0000256" key="4">
    <source>
        <dbReference type="ARBA" id="ARBA00022679"/>
    </source>
</evidence>
<dbReference type="Pfam" id="PF01066">
    <property type="entry name" value="CDP-OH_P_transf"/>
    <property type="match status" value="1"/>
</dbReference>
<comment type="subcellular location">
    <subcellularLocation>
        <location evidence="1">Membrane</location>
        <topology evidence="1">Multi-pass membrane protein</topology>
    </subcellularLocation>
</comment>
<keyword evidence="4 11" id="KW-0808">Transferase</keyword>
<dbReference type="PROSITE" id="PS00379">
    <property type="entry name" value="CDP_ALCOHOL_P_TRANSF"/>
    <property type="match status" value="1"/>
</dbReference>
<dbReference type="AlphaFoldDB" id="A0A4Y8WPA6"/>
<keyword evidence="5" id="KW-0812">Transmembrane</keyword>
<dbReference type="GO" id="GO:0016020">
    <property type="term" value="C:membrane"/>
    <property type="evidence" value="ECO:0007669"/>
    <property type="project" value="UniProtKB-SubCell"/>
</dbReference>
<dbReference type="InterPro" id="IPR000462">
    <property type="entry name" value="CDP-OH_P_trans"/>
</dbReference>
<dbReference type="Proteomes" id="UP000297225">
    <property type="component" value="Unassembled WGS sequence"/>
</dbReference>
<comment type="similarity">
    <text evidence="2 11">Belongs to the CDP-alcohol phosphatidyltransferase class-I family.</text>
</comment>
<evidence type="ECO:0000256" key="9">
    <source>
        <dbReference type="ARBA" id="ARBA00023209"/>
    </source>
</evidence>
<dbReference type="InterPro" id="IPR050324">
    <property type="entry name" value="CDP-alcohol_PTase-I"/>
</dbReference>
<proteinExistence type="inferred from homology"/>
<evidence type="ECO:0000256" key="11">
    <source>
        <dbReference type="RuleBase" id="RU003750"/>
    </source>
</evidence>
<evidence type="ECO:0000256" key="3">
    <source>
        <dbReference type="ARBA" id="ARBA00022516"/>
    </source>
</evidence>
<evidence type="ECO:0000313" key="13">
    <source>
        <dbReference type="Proteomes" id="UP000297225"/>
    </source>
</evidence>
<protein>
    <submittedName>
        <fullName evidence="12">CDP-diacylglycerol-serine O-phosphatidyltransferase</fullName>
    </submittedName>
</protein>
<dbReference type="STRING" id="1122973.GCA_000379925_01808"/>
<dbReference type="PANTHER" id="PTHR14269">
    <property type="entry name" value="CDP-DIACYLGLYCEROL--GLYCEROL-3-PHOSPHATE 3-PHOSPHATIDYLTRANSFERASE-RELATED"/>
    <property type="match status" value="1"/>
</dbReference>
<evidence type="ECO:0000313" key="12">
    <source>
        <dbReference type="EMBL" id="TFH95357.1"/>
    </source>
</evidence>
<keyword evidence="8" id="KW-0472">Membrane</keyword>
<keyword evidence="10" id="KW-1208">Phospholipid metabolism</keyword>
<accession>A0A4Y8WPA6</accession>
<name>A0A4Y8WPA6_9PORP</name>
<dbReference type="PANTHER" id="PTHR14269:SF61">
    <property type="entry name" value="CDP-DIACYLGLYCEROL--SERINE O-PHOSPHATIDYLTRANSFERASE"/>
    <property type="match status" value="1"/>
</dbReference>
<dbReference type="EMBL" id="SPNC01000054">
    <property type="protein sequence ID" value="TFH95357.1"/>
    <property type="molecule type" value="Genomic_DNA"/>
</dbReference>
<comment type="caution">
    <text evidence="12">The sequence shown here is derived from an EMBL/GenBank/DDBJ whole genome shotgun (WGS) entry which is preliminary data.</text>
</comment>
<evidence type="ECO:0000256" key="2">
    <source>
        <dbReference type="ARBA" id="ARBA00010441"/>
    </source>
</evidence>
<keyword evidence="9" id="KW-0594">Phospholipid biosynthesis</keyword>
<dbReference type="Gene3D" id="1.20.120.1760">
    <property type="match status" value="1"/>
</dbReference>
<keyword evidence="3" id="KW-0444">Lipid biosynthesis</keyword>
<keyword evidence="6" id="KW-1133">Transmembrane helix</keyword>
<sequence>MNIKKHIPNLISLSNSLFGSIAIYYALGQRDIFAAIIFMILAAVMDFFDGFSARKLQAFSPLGKDIDSLCDVISFGMAPAAMMTVALESIGFPYPILALVIVPASVYRLAKFNHDDRQTVSFIGLPTPANALFFAGLAHLTITNANAISEAPLSIIYKVYPAYAVVIILLSYLLISEIPMFSLKGSNTMSRKGHFIRIGLVVAAGIVGVIFYSFTGLAIALTLYLLINLWDYFKQRIP</sequence>
<reference evidence="12 13" key="1">
    <citation type="submission" date="2019-03" db="EMBL/GenBank/DDBJ databases">
        <title>Porphyromonas levii Isolated from the Uterus of Dairy Cows.</title>
        <authorList>
            <person name="Francis A.M."/>
        </authorList>
    </citation>
    <scope>NUCLEOTIDE SEQUENCE [LARGE SCALE GENOMIC DNA]</scope>
    <source>
        <strain evidence="12 13">AF5678</strain>
    </source>
</reference>
<dbReference type="GO" id="GO:0016780">
    <property type="term" value="F:phosphotransferase activity, for other substituted phosphate groups"/>
    <property type="evidence" value="ECO:0007669"/>
    <property type="project" value="InterPro"/>
</dbReference>
<dbReference type="InterPro" id="IPR043130">
    <property type="entry name" value="CDP-OH_PTrfase_TM_dom"/>
</dbReference>
<evidence type="ECO:0000256" key="8">
    <source>
        <dbReference type="ARBA" id="ARBA00023136"/>
    </source>
</evidence>
<keyword evidence="13" id="KW-1185">Reference proteome</keyword>
<gene>
    <name evidence="12" type="ORF">E4P47_04700</name>
</gene>
<organism evidence="12 13">
    <name type="scientific">Porphyromonas levii</name>
    <dbReference type="NCBI Taxonomy" id="28114"/>
    <lineage>
        <taxon>Bacteria</taxon>
        <taxon>Pseudomonadati</taxon>
        <taxon>Bacteroidota</taxon>
        <taxon>Bacteroidia</taxon>
        <taxon>Bacteroidales</taxon>
        <taxon>Porphyromonadaceae</taxon>
        <taxon>Porphyromonas</taxon>
    </lineage>
</organism>